<dbReference type="SUPFAM" id="SSF50129">
    <property type="entry name" value="GroES-like"/>
    <property type="match status" value="1"/>
</dbReference>
<sequence>MMTADTDLSPRMTVPLFVGQGTIAFGSKEIPVTGDGELLIQVKANALCGSDRGQFYDGTPVTPGHEAAGLVIAGGTGTTTSPGTPGVVFLMAFCGECSNCKNDFTNLCLNKQADYGFSDDGGYAPYMVVKEHVFFPIDPQIPFAEATLLLDIMGTGGHAIKRAQRIRPDINSILIAGAGPIGLGVLAMAKLLLGQDKPVYVMDYVPYRLELAEKLGAIPIHLGNMSVSDVVRNRGHAGIDVAVDTSGKTAARQMALEALNKRGVLVCVGHGQELHLQVSNDLIATERAVLGSEYFQFHELAENHELLLKHLPYLSQIITHRCRVDHIQQAYEMFFEGQTGKVVIEQ</sequence>
<reference evidence="4" key="1">
    <citation type="journal article" date="2014" name="Int. J. Syst. Evol. Microbiol.">
        <title>Complete genome sequence of Corynebacterium casei LMG S-19264T (=DSM 44701T), isolated from a smear-ripened cheese.</title>
        <authorList>
            <consortium name="US DOE Joint Genome Institute (JGI-PGF)"/>
            <person name="Walter F."/>
            <person name="Albersmeier A."/>
            <person name="Kalinowski J."/>
            <person name="Ruckert C."/>
        </authorList>
    </citation>
    <scope>NUCLEOTIDE SEQUENCE</scope>
    <source>
        <strain evidence="4">CGMCC 1.15178</strain>
    </source>
</reference>
<dbReference type="InterPro" id="IPR013149">
    <property type="entry name" value="ADH-like_C"/>
</dbReference>
<dbReference type="PANTHER" id="PTHR43401:SF2">
    <property type="entry name" value="L-THREONINE 3-DEHYDROGENASE"/>
    <property type="match status" value="1"/>
</dbReference>
<gene>
    <name evidence="4" type="ORF">GCM10010911_16130</name>
</gene>
<dbReference type="Pfam" id="PF08240">
    <property type="entry name" value="ADH_N"/>
    <property type="match status" value="1"/>
</dbReference>
<dbReference type="Proteomes" id="UP000612456">
    <property type="component" value="Unassembled WGS sequence"/>
</dbReference>
<dbReference type="AlphaFoldDB" id="A0A917DPN8"/>
<keyword evidence="1" id="KW-0560">Oxidoreductase</keyword>
<dbReference type="Pfam" id="PF00107">
    <property type="entry name" value="ADH_zinc_N"/>
    <property type="match status" value="1"/>
</dbReference>
<protein>
    <submittedName>
        <fullName evidence="4">Alcohol dehydrogenase</fullName>
    </submittedName>
</protein>
<keyword evidence="5" id="KW-1185">Reference proteome</keyword>
<dbReference type="EMBL" id="BMHP01000001">
    <property type="protein sequence ID" value="GGD59055.1"/>
    <property type="molecule type" value="Genomic_DNA"/>
</dbReference>
<dbReference type="RefSeq" id="WP_229750140.1">
    <property type="nucleotide sequence ID" value="NZ_BMHP01000001.1"/>
</dbReference>
<evidence type="ECO:0000313" key="4">
    <source>
        <dbReference type="EMBL" id="GGD59055.1"/>
    </source>
</evidence>
<dbReference type="SUPFAM" id="SSF51735">
    <property type="entry name" value="NAD(P)-binding Rossmann-fold domains"/>
    <property type="match status" value="1"/>
</dbReference>
<dbReference type="GO" id="GO:0016491">
    <property type="term" value="F:oxidoreductase activity"/>
    <property type="evidence" value="ECO:0007669"/>
    <property type="project" value="UniProtKB-KW"/>
</dbReference>
<organism evidence="4 5">
    <name type="scientific">Paenibacillus nasutitermitis</name>
    <dbReference type="NCBI Taxonomy" id="1652958"/>
    <lineage>
        <taxon>Bacteria</taxon>
        <taxon>Bacillati</taxon>
        <taxon>Bacillota</taxon>
        <taxon>Bacilli</taxon>
        <taxon>Bacillales</taxon>
        <taxon>Paenibacillaceae</taxon>
        <taxon>Paenibacillus</taxon>
    </lineage>
</organism>
<evidence type="ECO:0000256" key="1">
    <source>
        <dbReference type="ARBA" id="ARBA00023002"/>
    </source>
</evidence>
<dbReference type="InterPro" id="IPR050129">
    <property type="entry name" value="Zn_alcohol_dh"/>
</dbReference>
<feature type="domain" description="Alcohol dehydrogenase-like C-terminal" evidence="2">
    <location>
        <begin position="180"/>
        <end position="307"/>
    </location>
</feature>
<accession>A0A917DPN8</accession>
<evidence type="ECO:0000259" key="2">
    <source>
        <dbReference type="Pfam" id="PF00107"/>
    </source>
</evidence>
<evidence type="ECO:0000313" key="5">
    <source>
        <dbReference type="Proteomes" id="UP000612456"/>
    </source>
</evidence>
<proteinExistence type="predicted"/>
<feature type="domain" description="Alcohol dehydrogenase-like N-terminal" evidence="3">
    <location>
        <begin position="34"/>
        <end position="137"/>
    </location>
</feature>
<reference evidence="4" key="2">
    <citation type="submission" date="2020-09" db="EMBL/GenBank/DDBJ databases">
        <authorList>
            <person name="Sun Q."/>
            <person name="Zhou Y."/>
        </authorList>
    </citation>
    <scope>NUCLEOTIDE SEQUENCE</scope>
    <source>
        <strain evidence="4">CGMCC 1.15178</strain>
    </source>
</reference>
<comment type="caution">
    <text evidence="4">The sequence shown here is derived from an EMBL/GenBank/DDBJ whole genome shotgun (WGS) entry which is preliminary data.</text>
</comment>
<name>A0A917DPN8_9BACL</name>
<dbReference type="Gene3D" id="3.40.50.720">
    <property type="entry name" value="NAD(P)-binding Rossmann-like Domain"/>
    <property type="match status" value="1"/>
</dbReference>
<dbReference type="InterPro" id="IPR013154">
    <property type="entry name" value="ADH-like_N"/>
</dbReference>
<dbReference type="InterPro" id="IPR011032">
    <property type="entry name" value="GroES-like_sf"/>
</dbReference>
<dbReference type="InterPro" id="IPR036291">
    <property type="entry name" value="NAD(P)-bd_dom_sf"/>
</dbReference>
<evidence type="ECO:0000259" key="3">
    <source>
        <dbReference type="Pfam" id="PF08240"/>
    </source>
</evidence>
<dbReference type="PANTHER" id="PTHR43401">
    <property type="entry name" value="L-THREONINE 3-DEHYDROGENASE"/>
    <property type="match status" value="1"/>
</dbReference>
<dbReference type="Gene3D" id="3.90.180.10">
    <property type="entry name" value="Medium-chain alcohol dehydrogenases, catalytic domain"/>
    <property type="match status" value="1"/>
</dbReference>